<accession>A0A6A4EPM9</accession>
<comment type="caution">
    <text evidence="1">The sequence shown here is derived from an EMBL/GenBank/DDBJ whole genome shotgun (WGS) entry which is preliminary data.</text>
</comment>
<sequence>MDKFYSTVHFLQTFRLHRNQVVVLSSSFSKPLNWETVRNAGELVLKLSLETSKSLESKFEKKTLGDQYETGD</sequence>
<gene>
    <name evidence="1" type="ORF">PR003_g16288</name>
</gene>
<dbReference type="Proteomes" id="UP000434957">
    <property type="component" value="Unassembled WGS sequence"/>
</dbReference>
<dbReference type="EMBL" id="QXFT01001181">
    <property type="protein sequence ID" value="KAE9326229.1"/>
    <property type="molecule type" value="Genomic_DNA"/>
</dbReference>
<evidence type="ECO:0000313" key="1">
    <source>
        <dbReference type="EMBL" id="KAE9326229.1"/>
    </source>
</evidence>
<protein>
    <submittedName>
        <fullName evidence="1">Uncharacterized protein</fullName>
    </submittedName>
</protein>
<name>A0A6A4EPM9_9STRA</name>
<keyword evidence="2" id="KW-1185">Reference proteome</keyword>
<dbReference type="AlphaFoldDB" id="A0A6A4EPM9"/>
<evidence type="ECO:0000313" key="2">
    <source>
        <dbReference type="Proteomes" id="UP000434957"/>
    </source>
</evidence>
<proteinExistence type="predicted"/>
<reference evidence="1 2" key="1">
    <citation type="submission" date="2018-08" db="EMBL/GenBank/DDBJ databases">
        <title>Genomic investigation of the strawberry pathogen Phytophthora fragariae indicates pathogenicity is determined by transcriptional variation in three key races.</title>
        <authorList>
            <person name="Adams T.M."/>
            <person name="Armitage A.D."/>
            <person name="Sobczyk M.K."/>
            <person name="Bates H.J."/>
            <person name="Dunwell J.M."/>
            <person name="Nellist C.F."/>
            <person name="Harrison R.J."/>
        </authorList>
    </citation>
    <scope>NUCLEOTIDE SEQUENCE [LARGE SCALE GENOMIC DNA]</scope>
    <source>
        <strain evidence="1 2">SCRP333</strain>
    </source>
</reference>
<organism evidence="1 2">
    <name type="scientific">Phytophthora rubi</name>
    <dbReference type="NCBI Taxonomy" id="129364"/>
    <lineage>
        <taxon>Eukaryota</taxon>
        <taxon>Sar</taxon>
        <taxon>Stramenopiles</taxon>
        <taxon>Oomycota</taxon>
        <taxon>Peronosporomycetes</taxon>
        <taxon>Peronosporales</taxon>
        <taxon>Peronosporaceae</taxon>
        <taxon>Phytophthora</taxon>
    </lineage>
</organism>